<keyword evidence="3 15" id="KW-0813">Transport</keyword>
<comment type="subunit">
    <text evidence="15">F-type ATPases have 2 components, CF(1) - the catalytic core - and CF(0) - the membrane proton channel. CF(1) and CF(0) have multiple subunits.</text>
</comment>
<dbReference type="AlphaFoldDB" id="A0A8C0VW29"/>
<keyword evidence="5 15" id="KW-0375">Hydrogen ion transport</keyword>
<evidence type="ECO:0000256" key="12">
    <source>
        <dbReference type="ARBA" id="ARBA00057306"/>
    </source>
</evidence>
<comment type="similarity">
    <text evidence="2 15">Belongs to the ATPase e subunit family.</text>
</comment>
<proteinExistence type="inferred from homology"/>
<keyword evidence="11 15" id="KW-0066">ATP synthesis</keyword>
<sequence>RAPPAQKSTCHFSDTLPNVTHQVYSFDMAYGAEHYSYLNPWAEEERRIAAEEKKRQNELKWREKQLAKASKDSVLK</sequence>
<evidence type="ECO:0000259" key="16">
    <source>
        <dbReference type="PROSITE" id="PS51393"/>
    </source>
</evidence>
<evidence type="ECO:0000313" key="17">
    <source>
        <dbReference type="Ensembl" id="ENSCCNP00000000724.1"/>
    </source>
</evidence>
<dbReference type="PANTHER" id="PTHR12427">
    <property type="entry name" value="ATP SYNTHASE E CHAIN, MITOCHONDRIAL"/>
    <property type="match status" value="1"/>
</dbReference>
<dbReference type="PANTHER" id="PTHR12427:SF1">
    <property type="entry name" value="ATP SYNTHASE SUBUNIT E, MITOCHONDRIAL"/>
    <property type="match status" value="1"/>
</dbReference>
<dbReference type="GO" id="GO:0045259">
    <property type="term" value="C:proton-transporting ATP synthase complex"/>
    <property type="evidence" value="ECO:0007669"/>
    <property type="project" value="UniProtKB-UniRule"/>
</dbReference>
<dbReference type="PROSITE" id="PS51393">
    <property type="entry name" value="LIPOXYGENASE_3"/>
    <property type="match status" value="1"/>
</dbReference>
<evidence type="ECO:0000256" key="4">
    <source>
        <dbReference type="ARBA" id="ARBA00022547"/>
    </source>
</evidence>
<evidence type="ECO:0000256" key="9">
    <source>
        <dbReference type="ARBA" id="ARBA00023128"/>
    </source>
</evidence>
<evidence type="ECO:0000256" key="6">
    <source>
        <dbReference type="ARBA" id="ARBA00022792"/>
    </source>
</evidence>
<evidence type="ECO:0000256" key="5">
    <source>
        <dbReference type="ARBA" id="ARBA00022781"/>
    </source>
</evidence>
<evidence type="ECO:0000256" key="1">
    <source>
        <dbReference type="ARBA" id="ARBA00004273"/>
    </source>
</evidence>
<organism evidence="17">
    <name type="scientific">Castor canadensis</name>
    <name type="common">American beaver</name>
    <dbReference type="NCBI Taxonomy" id="51338"/>
    <lineage>
        <taxon>Eukaryota</taxon>
        <taxon>Metazoa</taxon>
        <taxon>Chordata</taxon>
        <taxon>Craniata</taxon>
        <taxon>Vertebrata</taxon>
        <taxon>Euteleostomi</taxon>
        <taxon>Mammalia</taxon>
        <taxon>Eutheria</taxon>
        <taxon>Euarchontoglires</taxon>
        <taxon>Glires</taxon>
        <taxon>Rodentia</taxon>
        <taxon>Castorimorpha</taxon>
        <taxon>Castoridae</taxon>
        <taxon>Castor</taxon>
    </lineage>
</organism>
<evidence type="ECO:0000256" key="13">
    <source>
        <dbReference type="ARBA" id="ARBA00064647"/>
    </source>
</evidence>
<accession>A0A8C0VW29</accession>
<evidence type="ECO:0000256" key="10">
    <source>
        <dbReference type="ARBA" id="ARBA00023136"/>
    </source>
</evidence>
<comment type="subunit">
    <text evidence="13">Component of the ATP synthase complex composed at least of ATP5F1A/subunit alpha, ATP5F1B/subunit beta, ATP5MC1/subunit c (homooctomer), MT-ATP6/subunit a, MT-ATP8/subunit 8, ATP5ME/subunit e, ATP5MF/subunit f, ATP5MG/subunit g, ATP5MK/subunit k, ATP5MJ/subunit j, ATP5F1C/subunit gamma, ATP5F1D/subunit delta, ATP5F1E/subunit epsilon, ATP5PF/subunit F6, ATP5PB/subunit b, ATP5PD/subunit d, ATP5PO/subunit OSCP. ATP synthase complex consists of a soluble F(1) head domain (subunits alpha(3) and beta(3)) - the catalytic core - and a membrane F(0) domain - the membrane proton channel (subunits c, a, 8, e, f, g, k and j). These two domains are linked by a central stalk (subunits gamma, delta, and epsilon) rotating inside the F1 region and a stationary peripheral stalk (subunits F6, b, d, and OSCP).</text>
</comment>
<comment type="subcellular location">
    <subcellularLocation>
        <location evidence="1 15">Mitochondrion inner membrane</location>
    </subcellularLocation>
</comment>
<dbReference type="InterPro" id="IPR013819">
    <property type="entry name" value="LipOase_C"/>
</dbReference>
<evidence type="ECO:0000256" key="14">
    <source>
        <dbReference type="ARBA" id="ARBA00074682"/>
    </source>
</evidence>
<evidence type="ECO:0000256" key="7">
    <source>
        <dbReference type="ARBA" id="ARBA00022990"/>
    </source>
</evidence>
<dbReference type="GO" id="GO:0046872">
    <property type="term" value="F:metal ion binding"/>
    <property type="evidence" value="ECO:0007669"/>
    <property type="project" value="InterPro"/>
</dbReference>
<dbReference type="GO" id="GO:0015986">
    <property type="term" value="P:proton motive force-driven ATP synthesis"/>
    <property type="evidence" value="ECO:0007669"/>
    <property type="project" value="InterPro"/>
</dbReference>
<keyword evidence="8 15" id="KW-0406">Ion transport</keyword>
<evidence type="ECO:0000256" key="2">
    <source>
        <dbReference type="ARBA" id="ARBA00007333"/>
    </source>
</evidence>
<feature type="domain" description="Lipoxygenase" evidence="16">
    <location>
        <begin position="1"/>
        <end position="76"/>
    </location>
</feature>
<dbReference type="Pfam" id="PF05680">
    <property type="entry name" value="ATP-synt_E"/>
    <property type="match status" value="1"/>
</dbReference>
<evidence type="ECO:0000256" key="8">
    <source>
        <dbReference type="ARBA" id="ARBA00023065"/>
    </source>
</evidence>
<reference evidence="17" key="1">
    <citation type="submission" date="2023-09" db="UniProtKB">
        <authorList>
            <consortium name="Ensembl"/>
        </authorList>
    </citation>
    <scope>IDENTIFICATION</scope>
</reference>
<dbReference type="InterPro" id="IPR008386">
    <property type="entry name" value="ATP_synth_F0_esu_mt"/>
</dbReference>
<evidence type="ECO:0000256" key="11">
    <source>
        <dbReference type="ARBA" id="ARBA00023310"/>
    </source>
</evidence>
<dbReference type="Ensembl" id="ENSCCNT00000000938.1">
    <property type="protein sequence ID" value="ENSCCNP00000000724.1"/>
    <property type="gene ID" value="ENSCCNG00000000807.1"/>
</dbReference>
<keyword evidence="4 15" id="KW-0138">CF(0)</keyword>
<dbReference type="GO" id="GO:0015078">
    <property type="term" value="F:proton transmembrane transporter activity"/>
    <property type="evidence" value="ECO:0007669"/>
    <property type="project" value="InterPro"/>
</dbReference>
<keyword evidence="9 15" id="KW-0496">Mitochondrion</keyword>
<evidence type="ECO:0000256" key="15">
    <source>
        <dbReference type="RuleBase" id="RU367005"/>
    </source>
</evidence>
<comment type="function">
    <text evidence="12 15">Subunit e, of the mitochondrial membrane ATP synthase complex (F(1)F(0) ATP synthase or Complex V) that produces ATP from ADP in the presence of a proton gradient across the membrane which is generated by electron transport complexes of the respiratory chain. ATP synthase complex consist of a soluble F(1) head domain - the catalytic core - and a membrane F(1) domain - the membrane proton channel. These two domains are linked by a central stalk rotating inside the F(1) region and a stationary peripheral stalk. During catalysis, ATP synthesis in the catalytic domain of F(1) is coupled via a rotary mechanism of the central stalk subunits to proton translocation. In vivo, can only synthesize ATP although its ATP hydrolase activity can be activated artificially in vitro. Part of the complex F(0) domain.</text>
</comment>
<name>A0A8C0VW29_CASCN</name>
<keyword evidence="7" id="KW-0007">Acetylation</keyword>
<evidence type="ECO:0000256" key="3">
    <source>
        <dbReference type="ARBA" id="ARBA00022448"/>
    </source>
</evidence>
<dbReference type="GO" id="GO:0016702">
    <property type="term" value="F:oxidoreductase activity, acting on single donors with incorporation of molecular oxygen, incorporation of two atoms of oxygen"/>
    <property type="evidence" value="ECO:0007669"/>
    <property type="project" value="InterPro"/>
</dbReference>
<keyword evidence="6 15" id="KW-0999">Mitochondrion inner membrane</keyword>
<dbReference type="GO" id="GO:0005743">
    <property type="term" value="C:mitochondrial inner membrane"/>
    <property type="evidence" value="ECO:0007669"/>
    <property type="project" value="UniProtKB-SubCell"/>
</dbReference>
<keyword evidence="10" id="KW-0472">Membrane</keyword>
<protein>
    <recommendedName>
        <fullName evidence="14 15">ATP synthase F(0) complex subunit e, mitochondrial</fullName>
    </recommendedName>
</protein>